<dbReference type="InterPro" id="IPR036116">
    <property type="entry name" value="FN3_sf"/>
</dbReference>
<dbReference type="OrthoDB" id="1099402at2"/>
<dbReference type="InterPro" id="IPR003961">
    <property type="entry name" value="FN3_dom"/>
</dbReference>
<accession>A0A1T4X5T1</accession>
<reference evidence="3" key="1">
    <citation type="submission" date="2017-02" db="EMBL/GenBank/DDBJ databases">
        <authorList>
            <person name="Varghese N."/>
            <person name="Submissions S."/>
        </authorList>
    </citation>
    <scope>NUCLEOTIDE SEQUENCE [LARGE SCALE GENOMIC DNA]</scope>
    <source>
        <strain evidence="3">ATCC 700200</strain>
    </source>
</reference>
<keyword evidence="3" id="KW-1185">Reference proteome</keyword>
<feature type="domain" description="Fibronectin type-III" evidence="1">
    <location>
        <begin position="7"/>
        <end position="105"/>
    </location>
</feature>
<dbReference type="SMART" id="SM00060">
    <property type="entry name" value="FN3"/>
    <property type="match status" value="2"/>
</dbReference>
<evidence type="ECO:0000313" key="2">
    <source>
        <dbReference type="EMBL" id="SKA84942.1"/>
    </source>
</evidence>
<dbReference type="Pfam" id="PF00041">
    <property type="entry name" value="fn3"/>
    <property type="match status" value="1"/>
</dbReference>
<gene>
    <name evidence="2" type="ORF">SAMN02745166_01076</name>
</gene>
<dbReference type="SUPFAM" id="SSF49265">
    <property type="entry name" value="Fibronectin type III"/>
    <property type="match status" value="1"/>
</dbReference>
<dbReference type="Proteomes" id="UP000190774">
    <property type="component" value="Unassembled WGS sequence"/>
</dbReference>
<dbReference type="EMBL" id="FUYE01000003">
    <property type="protein sequence ID" value="SKA84942.1"/>
    <property type="molecule type" value="Genomic_DNA"/>
</dbReference>
<dbReference type="RefSeq" id="WP_139373077.1">
    <property type="nucleotide sequence ID" value="NZ_FUYE01000003.1"/>
</dbReference>
<sequence length="220" mass="23953">MPPTLQPVLNLVPGDELSSIVDLSWTPSNKTGSAGFGYSVEYSDDDGATWEVYSDTTDTDEHVDLTGSGVDTYSFRVVPYNDAGEGPSSESVAIILPVTMQTPNLSVEVDYLSYEAYLTWNLIPGASYYRYSWRYNGGGWNEESIGPDNTYMFSGSSGDGLYEFRVQGANDNGEGPWSDPAGVTLPGESEGGMDVTYRRPDAVSRYLRPDGTSSYLRFAA</sequence>
<dbReference type="InterPro" id="IPR013783">
    <property type="entry name" value="Ig-like_fold"/>
</dbReference>
<evidence type="ECO:0000259" key="1">
    <source>
        <dbReference type="PROSITE" id="PS50853"/>
    </source>
</evidence>
<proteinExistence type="predicted"/>
<protein>
    <submittedName>
        <fullName evidence="2">Fibronectin type III domain-containing protein</fullName>
    </submittedName>
</protein>
<dbReference type="CDD" id="cd00063">
    <property type="entry name" value="FN3"/>
    <property type="match status" value="2"/>
</dbReference>
<dbReference type="AlphaFoldDB" id="A0A1T4X5T1"/>
<dbReference type="STRING" id="48467.SAMN02745166_01076"/>
<dbReference type="Gene3D" id="2.60.40.10">
    <property type="entry name" value="Immunoglobulins"/>
    <property type="match status" value="2"/>
</dbReference>
<dbReference type="PROSITE" id="PS50853">
    <property type="entry name" value="FN3"/>
    <property type="match status" value="1"/>
</dbReference>
<name>A0A1T4X5T1_9BACT</name>
<evidence type="ECO:0000313" key="3">
    <source>
        <dbReference type="Proteomes" id="UP000190774"/>
    </source>
</evidence>
<organism evidence="2 3">
    <name type="scientific">Prosthecobacter debontii</name>
    <dbReference type="NCBI Taxonomy" id="48467"/>
    <lineage>
        <taxon>Bacteria</taxon>
        <taxon>Pseudomonadati</taxon>
        <taxon>Verrucomicrobiota</taxon>
        <taxon>Verrucomicrobiia</taxon>
        <taxon>Verrucomicrobiales</taxon>
        <taxon>Verrucomicrobiaceae</taxon>
        <taxon>Prosthecobacter</taxon>
    </lineage>
</organism>